<feature type="transmembrane region" description="Helical" evidence="6">
    <location>
        <begin position="421"/>
        <end position="442"/>
    </location>
</feature>
<dbReference type="Gene3D" id="3.60.15.10">
    <property type="entry name" value="Ribonuclease Z/Hydroxyacylglutathione hydrolase-like"/>
    <property type="match status" value="1"/>
</dbReference>
<dbReference type="InterPro" id="IPR036866">
    <property type="entry name" value="RibonucZ/Hydroxyglut_hydro"/>
</dbReference>
<evidence type="ECO:0000256" key="3">
    <source>
        <dbReference type="ARBA" id="ARBA00022692"/>
    </source>
</evidence>
<keyword evidence="5 6" id="KW-0472">Membrane</keyword>
<dbReference type="GO" id="GO:0005886">
    <property type="term" value="C:plasma membrane"/>
    <property type="evidence" value="ECO:0007669"/>
    <property type="project" value="UniProtKB-SubCell"/>
</dbReference>
<feature type="transmembrane region" description="Helical" evidence="6">
    <location>
        <begin position="259"/>
        <end position="282"/>
    </location>
</feature>
<feature type="transmembrane region" description="Helical" evidence="6">
    <location>
        <begin position="30"/>
        <end position="55"/>
    </location>
</feature>
<comment type="subcellular location">
    <subcellularLocation>
        <location evidence="1">Cell membrane</location>
        <topology evidence="1">Multi-pass membrane protein</topology>
    </subcellularLocation>
</comment>
<dbReference type="Pfam" id="PF00753">
    <property type="entry name" value="Lactamase_B"/>
    <property type="match status" value="1"/>
</dbReference>
<dbReference type="NCBIfam" id="TIGR00360">
    <property type="entry name" value="ComEC_N-term"/>
    <property type="match status" value="1"/>
</dbReference>
<keyword evidence="10" id="KW-1185">Reference proteome</keyword>
<gene>
    <name evidence="9" type="ORF">EV189_1523</name>
</gene>
<dbReference type="PANTHER" id="PTHR30619">
    <property type="entry name" value="DNA INTERNALIZATION/COMPETENCE PROTEIN COMEC/REC2"/>
    <property type="match status" value="1"/>
</dbReference>
<dbReference type="AlphaFoldDB" id="A0A4Q7NSB8"/>
<keyword evidence="3 6" id="KW-0812">Transmembrane</keyword>
<evidence type="ECO:0000313" key="9">
    <source>
        <dbReference type="EMBL" id="RZS89750.1"/>
    </source>
</evidence>
<evidence type="ECO:0000313" key="10">
    <source>
        <dbReference type="Proteomes" id="UP000293638"/>
    </source>
</evidence>
<dbReference type="CDD" id="cd07731">
    <property type="entry name" value="ComA-like_MBL-fold"/>
    <property type="match status" value="1"/>
</dbReference>
<sequence length="783" mass="78069">MTGAAPARPAASAPHAEPADLRLVLPALGAWAGAWCGLVGAARLVVAAVVLLLLLAGAVVLRPGPRARVVGAVALAGALGLGVGLARAAPLRAGPVHALAAVGASATADVVVTGDPVVLAARPRPGRPDQGMVALPVRVEAVTARGTRWRVRLPAELLARDSRWAALLPSQHVVAHGRLTAAEPGSGAAATLVVAGAPDHVRPPSLLQRGAGSLRAGLRRAVAGLPSGPRGLLPGLVDGDTGLLPDAVRAEFRTAGLTHLVAVSGANVAFVVGAALLLGRWAGVRGRWLPALGLLALAGFVVLARPQPSVLRAAAMGVVALLGTAAGRPTAPLPALAAAVLVLVVGDPWQARSYGFALSVLATAALLLLAPPLTAALRRRGLPLPAAQALAVPVAAHLATVPVVVLLSGQVSLVAVPANLLVAPLVAPATLLGVAAALVAPLCLPVARVLALLGAVPAGLVVLVAAVASRLPGGAVPWPSGVPAALGLAVLVALGWWAGPRVLARPVVVPALAAVLALLALRLSAPHWPPEGWVVVACDVGQGDGLVLSTSEPGTAVVVDTGPDPAAADRCLRTLGVHRVALLVLTHDHADHVEGLPGALRGRSVGTLLVSPLAEPPGEARRVAGWVAARGIEPVVAVPGTTWTWSGGSAEVLAPASVTAGEDPNDASVVLLVRSAGLRILLTGDVTPVSQAALHLGSPPLDSGVDVLKVPHHGSVHQDPGFLTGLRPRVALVSVGKSNDYGHPAPATLDLLRGAGAVVGRTDDDGDLAVLATPAGPALVRRR</sequence>
<evidence type="ECO:0000256" key="4">
    <source>
        <dbReference type="ARBA" id="ARBA00022989"/>
    </source>
</evidence>
<feature type="transmembrane region" description="Helical" evidence="6">
    <location>
        <begin position="449"/>
        <end position="468"/>
    </location>
</feature>
<dbReference type="InterPro" id="IPR001279">
    <property type="entry name" value="Metallo-B-lactamas"/>
</dbReference>
<feature type="transmembrane region" description="Helical" evidence="6">
    <location>
        <begin position="318"/>
        <end position="344"/>
    </location>
</feature>
<feature type="transmembrane region" description="Helical" evidence="6">
    <location>
        <begin position="356"/>
        <end position="377"/>
    </location>
</feature>
<dbReference type="PANTHER" id="PTHR30619:SF1">
    <property type="entry name" value="RECOMBINATION PROTEIN 2"/>
    <property type="match status" value="1"/>
</dbReference>
<evidence type="ECO:0000259" key="8">
    <source>
        <dbReference type="Pfam" id="PF03772"/>
    </source>
</evidence>
<name>A0A4Q7NSB8_9ACTN</name>
<feature type="domain" description="Metallo-beta-lactamase" evidence="7">
    <location>
        <begin position="553"/>
        <end position="714"/>
    </location>
</feature>
<dbReference type="InterPro" id="IPR004477">
    <property type="entry name" value="ComEC_N"/>
</dbReference>
<evidence type="ECO:0000256" key="1">
    <source>
        <dbReference type="ARBA" id="ARBA00004651"/>
    </source>
</evidence>
<evidence type="ECO:0000256" key="5">
    <source>
        <dbReference type="ARBA" id="ARBA00023136"/>
    </source>
</evidence>
<feature type="transmembrane region" description="Helical" evidence="6">
    <location>
        <begin position="67"/>
        <end position="86"/>
    </location>
</feature>
<dbReference type="InterPro" id="IPR035681">
    <property type="entry name" value="ComA-like_MBL"/>
</dbReference>
<feature type="domain" description="ComEC/Rec2-related protein" evidence="8">
    <location>
        <begin position="236"/>
        <end position="497"/>
    </location>
</feature>
<keyword evidence="2" id="KW-1003">Cell membrane</keyword>
<dbReference type="InterPro" id="IPR052159">
    <property type="entry name" value="Competence_DNA_uptake"/>
</dbReference>
<feature type="transmembrane region" description="Helical" evidence="6">
    <location>
        <begin position="480"/>
        <end position="499"/>
    </location>
</feature>
<evidence type="ECO:0000256" key="6">
    <source>
        <dbReference type="SAM" id="Phobius"/>
    </source>
</evidence>
<protein>
    <submittedName>
        <fullName evidence="9">Competence protein ComEC</fullName>
    </submittedName>
</protein>
<dbReference type="EMBL" id="SGXD01000002">
    <property type="protein sequence ID" value="RZS89750.1"/>
    <property type="molecule type" value="Genomic_DNA"/>
</dbReference>
<accession>A0A4Q7NSB8</accession>
<organism evidence="9 10">
    <name type="scientific">Motilibacter rhizosphaerae</name>
    <dbReference type="NCBI Taxonomy" id="598652"/>
    <lineage>
        <taxon>Bacteria</taxon>
        <taxon>Bacillati</taxon>
        <taxon>Actinomycetota</taxon>
        <taxon>Actinomycetes</taxon>
        <taxon>Motilibacterales</taxon>
        <taxon>Motilibacteraceae</taxon>
        <taxon>Motilibacter</taxon>
    </lineage>
</organism>
<feature type="transmembrane region" description="Helical" evidence="6">
    <location>
        <begin position="288"/>
        <end position="306"/>
    </location>
</feature>
<comment type="caution">
    <text evidence="9">The sequence shown here is derived from an EMBL/GenBank/DDBJ whole genome shotgun (WGS) entry which is preliminary data.</text>
</comment>
<feature type="transmembrane region" description="Helical" evidence="6">
    <location>
        <begin position="389"/>
        <end position="409"/>
    </location>
</feature>
<dbReference type="RefSeq" id="WP_130492311.1">
    <property type="nucleotide sequence ID" value="NZ_SGXD01000002.1"/>
</dbReference>
<dbReference type="Pfam" id="PF03772">
    <property type="entry name" value="Competence"/>
    <property type="match status" value="1"/>
</dbReference>
<keyword evidence="4 6" id="KW-1133">Transmembrane helix</keyword>
<evidence type="ECO:0000259" key="7">
    <source>
        <dbReference type="Pfam" id="PF00753"/>
    </source>
</evidence>
<evidence type="ECO:0000256" key="2">
    <source>
        <dbReference type="ARBA" id="ARBA00022475"/>
    </source>
</evidence>
<dbReference type="Proteomes" id="UP000293638">
    <property type="component" value="Unassembled WGS sequence"/>
</dbReference>
<reference evidence="9 10" key="1">
    <citation type="submission" date="2019-02" db="EMBL/GenBank/DDBJ databases">
        <title>Genomic Encyclopedia of Type Strains, Phase IV (KMG-IV): sequencing the most valuable type-strain genomes for metagenomic binning, comparative biology and taxonomic classification.</title>
        <authorList>
            <person name="Goeker M."/>
        </authorList>
    </citation>
    <scope>NUCLEOTIDE SEQUENCE [LARGE SCALE GENOMIC DNA]</scope>
    <source>
        <strain evidence="9 10">DSM 45622</strain>
    </source>
</reference>
<dbReference type="SUPFAM" id="SSF56281">
    <property type="entry name" value="Metallo-hydrolase/oxidoreductase"/>
    <property type="match status" value="1"/>
</dbReference>
<dbReference type="OrthoDB" id="7177610at2"/>
<proteinExistence type="predicted"/>